<gene>
    <name evidence="6" type="ORF">GPM918_LOCUS17154</name>
    <name evidence="7" type="ORF">OVA965_LOCUS33803</name>
    <name evidence="8" type="ORF">SRO942_LOCUS17156</name>
    <name evidence="9" type="ORF">TMI583_LOCUS34703</name>
</gene>
<dbReference type="Pfam" id="PF03372">
    <property type="entry name" value="Exo_endo_phos"/>
    <property type="match status" value="1"/>
</dbReference>
<evidence type="ECO:0000256" key="1">
    <source>
        <dbReference type="ARBA" id="ARBA00006335"/>
    </source>
</evidence>
<dbReference type="CDD" id="cd09078">
    <property type="entry name" value="nSMase"/>
    <property type="match status" value="1"/>
</dbReference>
<comment type="caution">
    <text evidence="6">The sequence shown here is derived from an EMBL/GenBank/DDBJ whole genome shotgun (WGS) entry which is preliminary data.</text>
</comment>
<dbReference type="GO" id="GO:0004767">
    <property type="term" value="F:sphingomyelin phosphodiesterase activity"/>
    <property type="evidence" value="ECO:0007669"/>
    <property type="project" value="UniProtKB-EC"/>
</dbReference>
<dbReference type="Proteomes" id="UP000681722">
    <property type="component" value="Unassembled WGS sequence"/>
</dbReference>
<dbReference type="Gene3D" id="3.60.10.10">
    <property type="entry name" value="Endonuclease/exonuclease/phosphatase"/>
    <property type="match status" value="1"/>
</dbReference>
<reference evidence="6" key="1">
    <citation type="submission" date="2021-02" db="EMBL/GenBank/DDBJ databases">
        <authorList>
            <person name="Nowell W R."/>
        </authorList>
    </citation>
    <scope>NUCLEOTIDE SEQUENCE</scope>
</reference>
<dbReference type="EMBL" id="CAJOBA010049462">
    <property type="protein sequence ID" value="CAF4224002.1"/>
    <property type="molecule type" value="Genomic_DNA"/>
</dbReference>
<dbReference type="InterPro" id="IPR038772">
    <property type="entry name" value="Sph/SMPD2-like"/>
</dbReference>
<dbReference type="Proteomes" id="UP000682733">
    <property type="component" value="Unassembled WGS sequence"/>
</dbReference>
<sequence>MSAAITQVQSIQFLTQNLWLTNTGRPPKRKAERIQDFLFHINKFDILALQEVFLFGDGGWFVNSALNKQIILDHAKKMNFHYIDTPKPSLFCQDSGLLILSRYPIVESHFKRFQNCSLSEWINNKGVLHAKIQLPNDKRLHVITTHLDAHQSSIRQLQIEELKENLKSWLTKEEQENDPVILCGDWNIDSILGEESYVNMMNTLPDFDHIFDNTKQHPITFPLNNACLDHILISRKYVKSISQCNIEELRGFESQQPISDHYGVSVKLNL</sequence>
<dbReference type="GO" id="GO:0005737">
    <property type="term" value="C:cytoplasm"/>
    <property type="evidence" value="ECO:0007669"/>
    <property type="project" value="TreeGrafter"/>
</dbReference>
<dbReference type="InterPro" id="IPR017766">
    <property type="entry name" value="Sphingomyelinase/PLipase_C"/>
</dbReference>
<comment type="catalytic activity">
    <reaction evidence="4">
        <text>N-(hexadecanoyl)-sphing-4-enine-1-phosphocholine + H2O = N-hexadecanoylsphing-4-enine + phosphocholine + H(+)</text>
        <dbReference type="Rhea" id="RHEA:45644"/>
        <dbReference type="ChEBI" id="CHEBI:15377"/>
        <dbReference type="ChEBI" id="CHEBI:15378"/>
        <dbReference type="ChEBI" id="CHEBI:72959"/>
        <dbReference type="ChEBI" id="CHEBI:78646"/>
        <dbReference type="ChEBI" id="CHEBI:295975"/>
    </reaction>
    <physiologicalReaction direction="left-to-right" evidence="4">
        <dbReference type="Rhea" id="RHEA:45645"/>
    </physiologicalReaction>
</comment>
<dbReference type="EC" id="3.1.4.12" evidence="2"/>
<proteinExistence type="inferred from homology"/>
<dbReference type="PANTHER" id="PTHR16320:SF1">
    <property type="entry name" value="SPHINGOMYELINASE DDB_G0288017"/>
    <property type="match status" value="1"/>
</dbReference>
<dbReference type="EMBL" id="CAJNOK010027693">
    <property type="protein sequence ID" value="CAF1424479.1"/>
    <property type="molecule type" value="Genomic_DNA"/>
</dbReference>
<name>A0A814LQC9_9BILA</name>
<keyword evidence="3" id="KW-0378">Hydrolase</keyword>
<evidence type="ECO:0000256" key="2">
    <source>
        <dbReference type="ARBA" id="ARBA00012369"/>
    </source>
</evidence>
<dbReference type="Proteomes" id="UP000677228">
    <property type="component" value="Unassembled WGS sequence"/>
</dbReference>
<dbReference type="GO" id="GO:0005576">
    <property type="term" value="C:extracellular region"/>
    <property type="evidence" value="ECO:0007669"/>
    <property type="project" value="InterPro"/>
</dbReference>
<evidence type="ECO:0000313" key="6">
    <source>
        <dbReference type="EMBL" id="CAF1068594.1"/>
    </source>
</evidence>
<dbReference type="EMBL" id="CAJNOQ010004655">
    <property type="protein sequence ID" value="CAF1068594.1"/>
    <property type="molecule type" value="Genomic_DNA"/>
</dbReference>
<accession>A0A814LQC9</accession>
<evidence type="ECO:0000313" key="10">
    <source>
        <dbReference type="Proteomes" id="UP000663829"/>
    </source>
</evidence>
<keyword evidence="10" id="KW-1185">Reference proteome</keyword>
<dbReference type="OrthoDB" id="387657at2759"/>
<dbReference type="InterPro" id="IPR005135">
    <property type="entry name" value="Endo/exonuclease/phosphatase"/>
</dbReference>
<dbReference type="InterPro" id="IPR036691">
    <property type="entry name" value="Endo/exonu/phosph_ase_sf"/>
</dbReference>
<dbReference type="SUPFAM" id="SSF56219">
    <property type="entry name" value="DNase I-like"/>
    <property type="match status" value="1"/>
</dbReference>
<evidence type="ECO:0000313" key="7">
    <source>
        <dbReference type="EMBL" id="CAF1424479.1"/>
    </source>
</evidence>
<evidence type="ECO:0000313" key="8">
    <source>
        <dbReference type="EMBL" id="CAF3836010.1"/>
    </source>
</evidence>
<evidence type="ECO:0000259" key="5">
    <source>
        <dbReference type="Pfam" id="PF03372"/>
    </source>
</evidence>
<dbReference type="AlphaFoldDB" id="A0A814LQC9"/>
<comment type="similarity">
    <text evidence="1">Belongs to the neutral sphingomyelinase family.</text>
</comment>
<evidence type="ECO:0000256" key="3">
    <source>
        <dbReference type="ARBA" id="ARBA00022801"/>
    </source>
</evidence>
<organism evidence="6 10">
    <name type="scientific">Didymodactylos carnosus</name>
    <dbReference type="NCBI Taxonomy" id="1234261"/>
    <lineage>
        <taxon>Eukaryota</taxon>
        <taxon>Metazoa</taxon>
        <taxon>Spiralia</taxon>
        <taxon>Gnathifera</taxon>
        <taxon>Rotifera</taxon>
        <taxon>Eurotatoria</taxon>
        <taxon>Bdelloidea</taxon>
        <taxon>Philodinida</taxon>
        <taxon>Philodinidae</taxon>
        <taxon>Didymodactylos</taxon>
    </lineage>
</organism>
<dbReference type="Proteomes" id="UP000663829">
    <property type="component" value="Unassembled WGS sequence"/>
</dbReference>
<protein>
    <recommendedName>
        <fullName evidence="2">sphingomyelin phosphodiesterase</fullName>
        <ecNumber evidence="2">3.1.4.12</ecNumber>
    </recommendedName>
</protein>
<feature type="domain" description="Endonuclease/exonuclease/phosphatase" evidence="5">
    <location>
        <begin position="15"/>
        <end position="261"/>
    </location>
</feature>
<evidence type="ECO:0000313" key="9">
    <source>
        <dbReference type="EMBL" id="CAF4224002.1"/>
    </source>
</evidence>
<dbReference type="EMBL" id="CAJOBC010004656">
    <property type="protein sequence ID" value="CAF3836010.1"/>
    <property type="molecule type" value="Genomic_DNA"/>
</dbReference>
<evidence type="ECO:0000256" key="4">
    <source>
        <dbReference type="ARBA" id="ARBA00049371"/>
    </source>
</evidence>
<dbReference type="PANTHER" id="PTHR16320">
    <property type="entry name" value="SPHINGOMYELINASE FAMILY MEMBER"/>
    <property type="match status" value="1"/>
</dbReference>